<name>A0A8R7UYX4_TRIUA</name>
<dbReference type="EnsemblPlants" id="TuG1812G0700000523.01.T01">
    <property type="protein sequence ID" value="TuG1812G0700000523.01.T01.cds352192"/>
    <property type="gene ID" value="TuG1812G0700000523.01"/>
</dbReference>
<reference evidence="2" key="2">
    <citation type="submission" date="2018-03" db="EMBL/GenBank/DDBJ databases">
        <title>The Triticum urartu genome reveals the dynamic nature of wheat genome evolution.</title>
        <authorList>
            <person name="Ling H."/>
            <person name="Ma B."/>
            <person name="Shi X."/>
            <person name="Liu H."/>
            <person name="Dong L."/>
            <person name="Sun H."/>
            <person name="Cao Y."/>
            <person name="Gao Q."/>
            <person name="Zheng S."/>
            <person name="Li Y."/>
            <person name="Yu Y."/>
            <person name="Du H."/>
            <person name="Qi M."/>
            <person name="Li Y."/>
            <person name="Yu H."/>
            <person name="Cui Y."/>
            <person name="Wang N."/>
            <person name="Chen C."/>
            <person name="Wu H."/>
            <person name="Zhao Y."/>
            <person name="Zhang J."/>
            <person name="Li Y."/>
            <person name="Zhou W."/>
            <person name="Zhang B."/>
            <person name="Hu W."/>
            <person name="Eijk M."/>
            <person name="Tang J."/>
            <person name="Witsenboer H."/>
            <person name="Zhao S."/>
            <person name="Li Z."/>
            <person name="Zhang A."/>
            <person name="Wang D."/>
            <person name="Liang C."/>
        </authorList>
    </citation>
    <scope>NUCLEOTIDE SEQUENCE [LARGE SCALE GENOMIC DNA]</scope>
    <source>
        <strain evidence="2">cv. G1812</strain>
    </source>
</reference>
<keyword evidence="3" id="KW-1185">Reference proteome</keyword>
<reference evidence="2" key="3">
    <citation type="submission" date="2022-06" db="UniProtKB">
        <authorList>
            <consortium name="EnsemblPlants"/>
        </authorList>
    </citation>
    <scope>IDENTIFICATION</scope>
</reference>
<proteinExistence type="predicted"/>
<evidence type="ECO:0000256" key="1">
    <source>
        <dbReference type="SAM" id="MobiDB-lite"/>
    </source>
</evidence>
<evidence type="ECO:0000313" key="3">
    <source>
        <dbReference type="Proteomes" id="UP000015106"/>
    </source>
</evidence>
<dbReference type="AlphaFoldDB" id="A0A8R7UYX4"/>
<protein>
    <submittedName>
        <fullName evidence="2">Uncharacterized protein</fullName>
    </submittedName>
</protein>
<evidence type="ECO:0000313" key="2">
    <source>
        <dbReference type="EnsemblPlants" id="TuG1812G0700000523.01.T01.cds352192"/>
    </source>
</evidence>
<organism evidence="2 3">
    <name type="scientific">Triticum urartu</name>
    <name type="common">Red wild einkorn</name>
    <name type="synonym">Crithodium urartu</name>
    <dbReference type="NCBI Taxonomy" id="4572"/>
    <lineage>
        <taxon>Eukaryota</taxon>
        <taxon>Viridiplantae</taxon>
        <taxon>Streptophyta</taxon>
        <taxon>Embryophyta</taxon>
        <taxon>Tracheophyta</taxon>
        <taxon>Spermatophyta</taxon>
        <taxon>Magnoliopsida</taxon>
        <taxon>Liliopsida</taxon>
        <taxon>Poales</taxon>
        <taxon>Poaceae</taxon>
        <taxon>BOP clade</taxon>
        <taxon>Pooideae</taxon>
        <taxon>Triticodae</taxon>
        <taxon>Triticeae</taxon>
        <taxon>Triticinae</taxon>
        <taxon>Triticum</taxon>
    </lineage>
</organism>
<accession>A0A8R7UYX4</accession>
<feature type="region of interest" description="Disordered" evidence="1">
    <location>
        <begin position="1"/>
        <end position="28"/>
    </location>
</feature>
<reference evidence="3" key="1">
    <citation type="journal article" date="2013" name="Nature">
        <title>Draft genome of the wheat A-genome progenitor Triticum urartu.</title>
        <authorList>
            <person name="Ling H.Q."/>
            <person name="Zhao S."/>
            <person name="Liu D."/>
            <person name="Wang J."/>
            <person name="Sun H."/>
            <person name="Zhang C."/>
            <person name="Fan H."/>
            <person name="Li D."/>
            <person name="Dong L."/>
            <person name="Tao Y."/>
            <person name="Gao C."/>
            <person name="Wu H."/>
            <person name="Li Y."/>
            <person name="Cui Y."/>
            <person name="Guo X."/>
            <person name="Zheng S."/>
            <person name="Wang B."/>
            <person name="Yu K."/>
            <person name="Liang Q."/>
            <person name="Yang W."/>
            <person name="Lou X."/>
            <person name="Chen J."/>
            <person name="Feng M."/>
            <person name="Jian J."/>
            <person name="Zhang X."/>
            <person name="Luo G."/>
            <person name="Jiang Y."/>
            <person name="Liu J."/>
            <person name="Wang Z."/>
            <person name="Sha Y."/>
            <person name="Zhang B."/>
            <person name="Wu H."/>
            <person name="Tang D."/>
            <person name="Shen Q."/>
            <person name="Xue P."/>
            <person name="Zou S."/>
            <person name="Wang X."/>
            <person name="Liu X."/>
            <person name="Wang F."/>
            <person name="Yang Y."/>
            <person name="An X."/>
            <person name="Dong Z."/>
            <person name="Zhang K."/>
            <person name="Zhang X."/>
            <person name="Luo M.C."/>
            <person name="Dvorak J."/>
            <person name="Tong Y."/>
            <person name="Wang J."/>
            <person name="Yang H."/>
            <person name="Li Z."/>
            <person name="Wang D."/>
            <person name="Zhang A."/>
            <person name="Wang J."/>
        </authorList>
    </citation>
    <scope>NUCLEOTIDE SEQUENCE</scope>
    <source>
        <strain evidence="3">cv. G1812</strain>
    </source>
</reference>
<sequence>MAAPSLPSLDPRPHHLVFGSSSAARSPRSDSCWLRFRDTRGCRPELLIVAVPAKLGNRQQALPNYLHEASRFGPAHLATWRPALVSARTTMVEMDAAAGLLSSS</sequence>
<dbReference type="Proteomes" id="UP000015106">
    <property type="component" value="Chromosome 7"/>
</dbReference>
<dbReference type="Gramene" id="TuG1812G0700000523.01.T01">
    <property type="protein sequence ID" value="TuG1812G0700000523.01.T01.cds352192"/>
    <property type="gene ID" value="TuG1812G0700000523.01"/>
</dbReference>